<protein>
    <submittedName>
        <fullName evidence="1">Uncharacterized protein</fullName>
    </submittedName>
</protein>
<keyword evidence="1" id="KW-0614">Plasmid</keyword>
<dbReference type="Proteomes" id="UP000239340">
    <property type="component" value="Plasmid pSfreNXT3b"/>
</dbReference>
<geneLocation type="plasmid" evidence="2">
    <name>psfrenxt3b</name>
</geneLocation>
<dbReference type="EMBL" id="CP024309">
    <property type="protein sequence ID" value="AUX78706.1"/>
    <property type="molecule type" value="Genomic_DNA"/>
</dbReference>
<reference evidence="1 2" key="1">
    <citation type="submission" date="2017-10" db="EMBL/GenBank/DDBJ databases">
        <title>Analysis of the genome sequences of Rhizobium populations associated to common bean (phaseolus vulgaris).</title>
        <authorList>
            <person name="Bustos P."/>
            <person name="Santamaria R.I."/>
            <person name="Miranda-Sanchez F."/>
            <person name="Perez-Carrascal O."/>
            <person name="Juarez S."/>
            <person name="Lozano L."/>
            <person name="Martinez-Flores I."/>
            <person name="Vinuesa P."/>
            <person name="Martinez-Romero E."/>
            <person name="Cevallos M.A."/>
            <person name="Romero D."/>
            <person name="Davila G."/>
            <person name="Gonzalez V."/>
        </authorList>
    </citation>
    <scope>NUCLEOTIDE SEQUENCE [LARGE SCALE GENOMIC DNA]</scope>
    <source>
        <strain evidence="1 2">NXT3</strain>
        <plasmid evidence="2">Plasmid psfrenxt3b</plasmid>
    </source>
</reference>
<organism evidence="1 2">
    <name type="scientific">Rhizobium fredii</name>
    <name type="common">Sinorhizobium fredii</name>
    <dbReference type="NCBI Taxonomy" id="380"/>
    <lineage>
        <taxon>Bacteria</taxon>
        <taxon>Pseudomonadati</taxon>
        <taxon>Pseudomonadota</taxon>
        <taxon>Alphaproteobacteria</taxon>
        <taxon>Hyphomicrobiales</taxon>
        <taxon>Rhizobiaceae</taxon>
        <taxon>Sinorhizobium/Ensifer group</taxon>
        <taxon>Sinorhizobium</taxon>
    </lineage>
</organism>
<sequence>MLNGRVGGSNPLKAVTMLQRSAAYDLSSPKQFAPDLLKACGLVQNSVSPLNKGLIAAARM</sequence>
<proteinExistence type="predicted"/>
<accession>A0A2L0HB43</accession>
<gene>
    <name evidence="1" type="ORF">NXT3_PB00044</name>
</gene>
<evidence type="ECO:0000313" key="1">
    <source>
        <dbReference type="EMBL" id="AUX78706.1"/>
    </source>
</evidence>
<name>A0A2L0HB43_RHIFR</name>
<dbReference type="AlphaFoldDB" id="A0A2L0HB43"/>
<evidence type="ECO:0000313" key="2">
    <source>
        <dbReference type="Proteomes" id="UP000239340"/>
    </source>
</evidence>